<dbReference type="AlphaFoldDB" id="A0A8H6F200"/>
<evidence type="ECO:0000313" key="2">
    <source>
        <dbReference type="Proteomes" id="UP000536275"/>
    </source>
</evidence>
<comment type="caution">
    <text evidence="1">The sequence shown here is derived from an EMBL/GenBank/DDBJ whole genome shotgun (WGS) entry which is preliminary data.</text>
</comment>
<gene>
    <name evidence="1" type="ORF">FOB64_004363</name>
</gene>
<name>A0A8H6F200_CANAX</name>
<evidence type="ECO:0000313" key="1">
    <source>
        <dbReference type="EMBL" id="KAF6066913.1"/>
    </source>
</evidence>
<sequence>MKVNHNHISNTGVNDSEDILEAQDEISIDNNKNQENIWNKKSIFHTWLLLCYSTGPVASMSRTYIPASIQSLQKM</sequence>
<dbReference type="EMBL" id="JABWAD010000055">
    <property type="protein sequence ID" value="KAF6066913.1"/>
    <property type="molecule type" value="Genomic_DNA"/>
</dbReference>
<organism evidence="1 2">
    <name type="scientific">Candida albicans</name>
    <name type="common">Yeast</name>
    <dbReference type="NCBI Taxonomy" id="5476"/>
    <lineage>
        <taxon>Eukaryota</taxon>
        <taxon>Fungi</taxon>
        <taxon>Dikarya</taxon>
        <taxon>Ascomycota</taxon>
        <taxon>Saccharomycotina</taxon>
        <taxon>Pichiomycetes</taxon>
        <taxon>Debaryomycetaceae</taxon>
        <taxon>Candida/Lodderomyces clade</taxon>
        <taxon>Candida</taxon>
    </lineage>
</organism>
<protein>
    <submittedName>
        <fullName evidence="1">Uncharacterized protein</fullName>
    </submittedName>
</protein>
<dbReference type="Proteomes" id="UP000536275">
    <property type="component" value="Unassembled WGS sequence"/>
</dbReference>
<proteinExistence type="predicted"/>
<reference evidence="1 2" key="1">
    <citation type="submission" date="2020-03" db="EMBL/GenBank/DDBJ databases">
        <title>FDA dAtabase for Regulatory Grade micrObial Sequences (FDA-ARGOS): Supporting development and validation of Infectious Disease Dx tests.</title>
        <authorList>
            <person name="Campos J."/>
            <person name="Goldberg B."/>
            <person name="Tallon L."/>
            <person name="Sadzewicz L."/>
            <person name="Vavikolanu K."/>
            <person name="Mehta A."/>
            <person name="Aluvathingal J."/>
            <person name="Nadendla S."/>
            <person name="Nandy P."/>
            <person name="Geyer C."/>
            <person name="Yan Y."/>
            <person name="Sichtig H."/>
        </authorList>
    </citation>
    <scope>NUCLEOTIDE SEQUENCE [LARGE SCALE GENOMIC DNA]</scope>
    <source>
        <strain evidence="1 2">FDAARGOS_656</strain>
    </source>
</reference>
<accession>A0A8H6F200</accession>